<dbReference type="GO" id="GO:0003824">
    <property type="term" value="F:catalytic activity"/>
    <property type="evidence" value="ECO:0007669"/>
    <property type="project" value="InterPro"/>
</dbReference>
<dbReference type="InterPro" id="IPR058240">
    <property type="entry name" value="rSAM_sf"/>
</dbReference>
<evidence type="ECO:0000313" key="9">
    <source>
        <dbReference type="Proteomes" id="UP000660680"/>
    </source>
</evidence>
<dbReference type="CDD" id="cd01335">
    <property type="entry name" value="Radical_SAM"/>
    <property type="match status" value="1"/>
</dbReference>
<feature type="domain" description="Radical SAM core" evidence="7">
    <location>
        <begin position="192"/>
        <end position="421"/>
    </location>
</feature>
<dbReference type="Proteomes" id="UP000660680">
    <property type="component" value="Unassembled WGS sequence"/>
</dbReference>
<dbReference type="GO" id="GO:0051536">
    <property type="term" value="F:iron-sulfur cluster binding"/>
    <property type="evidence" value="ECO:0007669"/>
    <property type="project" value="UniProtKB-KW"/>
</dbReference>
<organism evidence="8 9">
    <name type="scientific">Actinokineospora fastidiosa</name>
    <dbReference type="NCBI Taxonomy" id="1816"/>
    <lineage>
        <taxon>Bacteria</taxon>
        <taxon>Bacillati</taxon>
        <taxon>Actinomycetota</taxon>
        <taxon>Actinomycetes</taxon>
        <taxon>Pseudonocardiales</taxon>
        <taxon>Pseudonocardiaceae</taxon>
        <taxon>Actinokineospora</taxon>
    </lineage>
</organism>
<evidence type="ECO:0000256" key="3">
    <source>
        <dbReference type="ARBA" id="ARBA00022723"/>
    </source>
</evidence>
<dbReference type="SMART" id="SM00729">
    <property type="entry name" value="Elp3"/>
    <property type="match status" value="1"/>
</dbReference>
<feature type="domain" description="B12-binding" evidence="6">
    <location>
        <begin position="2"/>
        <end position="146"/>
    </location>
</feature>
<evidence type="ECO:0000259" key="6">
    <source>
        <dbReference type="PROSITE" id="PS51332"/>
    </source>
</evidence>
<dbReference type="SUPFAM" id="SSF102114">
    <property type="entry name" value="Radical SAM enzymes"/>
    <property type="match status" value="1"/>
</dbReference>
<proteinExistence type="predicted"/>
<dbReference type="InterPro" id="IPR006638">
    <property type="entry name" value="Elp3/MiaA/NifB-like_rSAM"/>
</dbReference>
<dbReference type="RefSeq" id="WP_189211199.1">
    <property type="nucleotide sequence ID" value="NZ_BMRB01000002.1"/>
</dbReference>
<dbReference type="Gene3D" id="3.40.50.280">
    <property type="entry name" value="Cobalamin-binding domain"/>
    <property type="match status" value="1"/>
</dbReference>
<dbReference type="SFLD" id="SFLDF00436">
    <property type="entry name" value="pactamycin_C-methyltransferase"/>
    <property type="match status" value="1"/>
</dbReference>
<protein>
    <submittedName>
        <fullName evidence="8">Uncharacterized protein</fullName>
    </submittedName>
</protein>
<evidence type="ECO:0000256" key="1">
    <source>
        <dbReference type="ARBA" id="ARBA00001966"/>
    </source>
</evidence>
<dbReference type="SUPFAM" id="SSF52242">
    <property type="entry name" value="Cobalamin (vitamin B12)-binding domain"/>
    <property type="match status" value="1"/>
</dbReference>
<dbReference type="PANTHER" id="PTHR43409:SF16">
    <property type="entry name" value="SLR0320 PROTEIN"/>
    <property type="match status" value="1"/>
</dbReference>
<dbReference type="InterPro" id="IPR023404">
    <property type="entry name" value="rSAM_horseshoe"/>
</dbReference>
<dbReference type="InterPro" id="IPR051198">
    <property type="entry name" value="BchE-like"/>
</dbReference>
<dbReference type="NCBIfam" id="NF033712">
    <property type="entry name" value="B12_rSAM_KedN5"/>
    <property type="match status" value="1"/>
</dbReference>
<dbReference type="Gene3D" id="3.80.30.20">
    <property type="entry name" value="tm_1862 like domain"/>
    <property type="match status" value="1"/>
</dbReference>
<accession>A0A918LE91</accession>
<dbReference type="GO" id="GO:0046872">
    <property type="term" value="F:metal ion binding"/>
    <property type="evidence" value="ECO:0007669"/>
    <property type="project" value="UniProtKB-KW"/>
</dbReference>
<name>A0A918LE91_9PSEU</name>
<dbReference type="PROSITE" id="PS51918">
    <property type="entry name" value="RADICAL_SAM"/>
    <property type="match status" value="1"/>
</dbReference>
<dbReference type="PANTHER" id="PTHR43409">
    <property type="entry name" value="ANAEROBIC MAGNESIUM-PROTOPORPHYRIN IX MONOMETHYL ESTER CYCLASE-RELATED"/>
    <property type="match status" value="1"/>
</dbReference>
<dbReference type="Pfam" id="PF02310">
    <property type="entry name" value="B12-binding"/>
    <property type="match status" value="1"/>
</dbReference>
<dbReference type="InterPro" id="IPR007197">
    <property type="entry name" value="rSAM"/>
</dbReference>
<reference evidence="8" key="2">
    <citation type="submission" date="2020-09" db="EMBL/GenBank/DDBJ databases">
        <authorList>
            <person name="Sun Q."/>
            <person name="Ohkuma M."/>
        </authorList>
    </citation>
    <scope>NUCLEOTIDE SEQUENCE</scope>
    <source>
        <strain evidence="8">JCM 3276</strain>
    </source>
</reference>
<reference evidence="8" key="1">
    <citation type="journal article" date="2014" name="Int. J. Syst. Evol. Microbiol.">
        <title>Complete genome sequence of Corynebacterium casei LMG S-19264T (=DSM 44701T), isolated from a smear-ripened cheese.</title>
        <authorList>
            <consortium name="US DOE Joint Genome Institute (JGI-PGF)"/>
            <person name="Walter F."/>
            <person name="Albersmeier A."/>
            <person name="Kalinowski J."/>
            <person name="Ruckert C."/>
        </authorList>
    </citation>
    <scope>NUCLEOTIDE SEQUENCE</scope>
    <source>
        <strain evidence="8">JCM 3276</strain>
    </source>
</reference>
<sequence>MGAFSVVVVQQGVWHMAKESMPLAAGYLTAAVRQDPELAGRCDTGILNFPGTASPWGMAVELVRSGVPDVVGFSVLGWNVRQFSAVAEAVKQAAPGTLVVFGGNHVAHQAERVFRQCPAVDVVVNGEGEAVFVDIVRTRLAGRGFHGIAGISYRAPDDTVVTTPERPRRDDLDELPSPILTGAIPLRDDDGGFRYDVALMETNRGCPYRCAFCYWGGAVGQKVRAFSRDRLRAELTALAEAGADTIVLCDANFGMLRQDADFVDDLISVRRQYGYPRALETSWAKNKSATFFDIVRTMKREGLRSSFTLALQTLDDATLLAMNRRNMRINSWHELADWLAAEGLDTYAELIWGAPGESPESFLRGYDELARRVSRIAAYPLLLLPNTAYTEDRGRHGFITVRGDRDDFEYVLATREISLAENLRMQRFLFWARLLAENLVLRSLWPVAGAVLGMGQSALVLSVADHIDGAETPGARLVRAAADGSVADPDSLAPALEFCFSTTEFDDLLMGWWAGIEPRVPAPWRVPLREVLRHDLDTRPLPDPARRGLPDAELVGEDGDLHWSVERTYLVDVPALARAARLGRLGDAPAPSPHRTRLRFKRGFAELARSTNHEETAHYVATTTVRAQA</sequence>
<dbReference type="SFLD" id="SFLDG01123">
    <property type="entry name" value="methyltransferase_(Class_B)"/>
    <property type="match status" value="1"/>
</dbReference>
<dbReference type="InterPro" id="IPR006158">
    <property type="entry name" value="Cobalamin-bd"/>
</dbReference>
<dbReference type="AlphaFoldDB" id="A0A918LE91"/>
<dbReference type="GO" id="GO:0031419">
    <property type="term" value="F:cobalamin binding"/>
    <property type="evidence" value="ECO:0007669"/>
    <property type="project" value="InterPro"/>
</dbReference>
<evidence type="ECO:0000256" key="2">
    <source>
        <dbReference type="ARBA" id="ARBA00022691"/>
    </source>
</evidence>
<comment type="caution">
    <text evidence="8">The sequence shown here is derived from an EMBL/GenBank/DDBJ whole genome shotgun (WGS) entry which is preliminary data.</text>
</comment>
<evidence type="ECO:0000256" key="5">
    <source>
        <dbReference type="ARBA" id="ARBA00023014"/>
    </source>
</evidence>
<evidence type="ECO:0000256" key="4">
    <source>
        <dbReference type="ARBA" id="ARBA00023004"/>
    </source>
</evidence>
<comment type="cofactor">
    <cofactor evidence="1">
        <name>[4Fe-4S] cluster</name>
        <dbReference type="ChEBI" id="CHEBI:49883"/>
    </cofactor>
</comment>
<evidence type="ECO:0000259" key="7">
    <source>
        <dbReference type="PROSITE" id="PS51918"/>
    </source>
</evidence>
<evidence type="ECO:0000313" key="8">
    <source>
        <dbReference type="EMBL" id="GGS35195.1"/>
    </source>
</evidence>
<dbReference type="PROSITE" id="PS51332">
    <property type="entry name" value="B12_BINDING"/>
    <property type="match status" value="1"/>
</dbReference>
<keyword evidence="2" id="KW-0949">S-adenosyl-L-methionine</keyword>
<dbReference type="Pfam" id="PF04055">
    <property type="entry name" value="Radical_SAM"/>
    <property type="match status" value="1"/>
</dbReference>
<dbReference type="SFLD" id="SFLDS00029">
    <property type="entry name" value="Radical_SAM"/>
    <property type="match status" value="1"/>
</dbReference>
<dbReference type="CDD" id="cd02068">
    <property type="entry name" value="radical_SAM_B12_BD"/>
    <property type="match status" value="1"/>
</dbReference>
<dbReference type="GO" id="GO:0005829">
    <property type="term" value="C:cytosol"/>
    <property type="evidence" value="ECO:0007669"/>
    <property type="project" value="TreeGrafter"/>
</dbReference>
<dbReference type="SFLD" id="SFLDG01082">
    <property type="entry name" value="B12-binding_domain_containing"/>
    <property type="match status" value="1"/>
</dbReference>
<dbReference type="EMBL" id="BMRB01000002">
    <property type="protein sequence ID" value="GGS35195.1"/>
    <property type="molecule type" value="Genomic_DNA"/>
</dbReference>
<dbReference type="InterPro" id="IPR036724">
    <property type="entry name" value="Cobalamin-bd_sf"/>
</dbReference>
<keyword evidence="5" id="KW-0411">Iron-sulfur</keyword>
<dbReference type="InterPro" id="IPR034466">
    <property type="entry name" value="Methyltransferase_Class_B"/>
</dbReference>
<gene>
    <name evidence="8" type="ORF">GCM10010171_32210</name>
</gene>
<dbReference type="SFLD" id="SFLDF00317">
    <property type="entry name" value="thioacetal_methlytransferase"/>
    <property type="match status" value="1"/>
</dbReference>
<keyword evidence="4" id="KW-0408">Iron</keyword>
<keyword evidence="9" id="KW-1185">Reference proteome</keyword>
<keyword evidence="3" id="KW-0479">Metal-binding</keyword>